<proteinExistence type="predicted"/>
<protein>
    <submittedName>
        <fullName evidence="2">Uncharacterized protein</fullName>
    </submittedName>
</protein>
<evidence type="ECO:0000313" key="2">
    <source>
        <dbReference type="EMBL" id="VDK73336.1"/>
    </source>
</evidence>
<reference evidence="2 3" key="1">
    <citation type="submission" date="2018-11" db="EMBL/GenBank/DDBJ databases">
        <authorList>
            <consortium name="Pathogen Informatics"/>
        </authorList>
    </citation>
    <scope>NUCLEOTIDE SEQUENCE [LARGE SCALE GENOMIC DNA]</scope>
</reference>
<dbReference type="EMBL" id="UYRR01038348">
    <property type="protein sequence ID" value="VDK73336.1"/>
    <property type="molecule type" value="Genomic_DNA"/>
</dbReference>
<keyword evidence="3" id="KW-1185">Reference proteome</keyword>
<sequence length="125" mass="14032">MQGSEWASFAILCKEWRRVISNRNTIQTVNRESIDSIIVVEVDDPEEMLRRAEAAASKHGEKTASQKKADKNAAAARRKRETAAALSSQAARERDREQQLRVEVCRVHCAVAVVWRIALALSFAL</sequence>
<name>A0A3P6SFD3_ANISI</name>
<evidence type="ECO:0000256" key="1">
    <source>
        <dbReference type="SAM" id="MobiDB-lite"/>
    </source>
</evidence>
<accession>A0A3P6SFD3</accession>
<dbReference type="AlphaFoldDB" id="A0A3P6SFD3"/>
<gene>
    <name evidence="2" type="ORF">ASIM_LOCUS19963</name>
</gene>
<dbReference type="Proteomes" id="UP000267096">
    <property type="component" value="Unassembled WGS sequence"/>
</dbReference>
<feature type="compositionally biased region" description="Basic and acidic residues" evidence="1">
    <location>
        <begin position="51"/>
        <end position="71"/>
    </location>
</feature>
<organism evidence="2 3">
    <name type="scientific">Anisakis simplex</name>
    <name type="common">Herring worm</name>
    <dbReference type="NCBI Taxonomy" id="6269"/>
    <lineage>
        <taxon>Eukaryota</taxon>
        <taxon>Metazoa</taxon>
        <taxon>Ecdysozoa</taxon>
        <taxon>Nematoda</taxon>
        <taxon>Chromadorea</taxon>
        <taxon>Rhabditida</taxon>
        <taxon>Spirurina</taxon>
        <taxon>Ascaridomorpha</taxon>
        <taxon>Ascaridoidea</taxon>
        <taxon>Anisakidae</taxon>
        <taxon>Anisakis</taxon>
        <taxon>Anisakis simplex complex</taxon>
    </lineage>
</organism>
<feature type="region of interest" description="Disordered" evidence="1">
    <location>
        <begin position="51"/>
        <end position="99"/>
    </location>
</feature>
<evidence type="ECO:0000313" key="3">
    <source>
        <dbReference type="Proteomes" id="UP000267096"/>
    </source>
</evidence>